<dbReference type="Proteomes" id="UP000198867">
    <property type="component" value="Unassembled WGS sequence"/>
</dbReference>
<dbReference type="EMBL" id="FOVM01000007">
    <property type="protein sequence ID" value="SFN88959.1"/>
    <property type="molecule type" value="Genomic_DNA"/>
</dbReference>
<accession>A0A1I5CPN2</accession>
<organism evidence="2 3">
    <name type="scientific">Mycetocola miduiensis</name>
    <dbReference type="NCBI Taxonomy" id="995034"/>
    <lineage>
        <taxon>Bacteria</taxon>
        <taxon>Bacillati</taxon>
        <taxon>Actinomycetota</taxon>
        <taxon>Actinomycetes</taxon>
        <taxon>Micrococcales</taxon>
        <taxon>Microbacteriaceae</taxon>
        <taxon>Mycetocola</taxon>
    </lineage>
</organism>
<evidence type="ECO:0000313" key="3">
    <source>
        <dbReference type="Proteomes" id="UP000198867"/>
    </source>
</evidence>
<name>A0A1I5CPN2_9MICO</name>
<dbReference type="SUPFAM" id="SSF53756">
    <property type="entry name" value="UDP-Glycosyltransferase/glycogen phosphorylase"/>
    <property type="match status" value="1"/>
</dbReference>
<keyword evidence="3" id="KW-1185">Reference proteome</keyword>
<evidence type="ECO:0000313" key="2">
    <source>
        <dbReference type="EMBL" id="SFN88959.1"/>
    </source>
</evidence>
<reference evidence="3" key="1">
    <citation type="submission" date="2016-10" db="EMBL/GenBank/DDBJ databases">
        <authorList>
            <person name="Varghese N."/>
            <person name="Submissions S."/>
        </authorList>
    </citation>
    <scope>NUCLEOTIDE SEQUENCE [LARGE SCALE GENOMIC DNA]</scope>
    <source>
        <strain evidence="3">CGMCC 1.11101</strain>
    </source>
</reference>
<dbReference type="AlphaFoldDB" id="A0A1I5CPN2"/>
<protein>
    <submittedName>
        <fullName evidence="2">Uncharacterized protein</fullName>
    </submittedName>
</protein>
<proteinExistence type="predicted"/>
<evidence type="ECO:0000256" key="1">
    <source>
        <dbReference type="SAM" id="MobiDB-lite"/>
    </source>
</evidence>
<sequence length="227" mass="24604">MDAVLADGLPGILIGARSTGLTTAALLAQIHLRPTPGLPLMGSGWSPGPGVLRRTRDMLAPKTVSWLLGRTLPRLNAVVASYGQPPLHDVFELFDRCTKVLVMTSPSFDLVAPRPPVADLLDDPHYAAALAMSHTSLPRRPPRRLARLMKLKPWCEADRGGTCRAAGHPSDERSERGHRRRARAASSRSLRVMAASISARWVNACGKFPSCSPVSAISSEKRPRWLA</sequence>
<feature type="region of interest" description="Disordered" evidence="1">
    <location>
        <begin position="162"/>
        <end position="185"/>
    </location>
</feature>
<gene>
    <name evidence="2" type="ORF">SAMN05216219_2469</name>
</gene>
<dbReference type="STRING" id="995034.SAMN05216219_2469"/>